<dbReference type="CDD" id="cd14798">
    <property type="entry name" value="RX-CC_like"/>
    <property type="match status" value="1"/>
</dbReference>
<feature type="region of interest" description="Disordered" evidence="7">
    <location>
        <begin position="469"/>
        <end position="500"/>
    </location>
</feature>
<evidence type="ECO:0000313" key="11">
    <source>
        <dbReference type="EMBL" id="KAF8686810.1"/>
    </source>
</evidence>
<evidence type="ECO:0000256" key="4">
    <source>
        <dbReference type="ARBA" id="ARBA00022741"/>
    </source>
</evidence>
<feature type="domain" description="Disease resistance protein winged helix" evidence="9">
    <location>
        <begin position="507"/>
        <end position="568"/>
    </location>
</feature>
<evidence type="ECO:0000256" key="6">
    <source>
        <dbReference type="ARBA" id="ARBA00023054"/>
    </source>
</evidence>
<evidence type="ECO:0000259" key="8">
    <source>
        <dbReference type="Pfam" id="PF18052"/>
    </source>
</evidence>
<keyword evidence="12" id="KW-1185">Reference proteome</keyword>
<protein>
    <recommendedName>
        <fullName evidence="13">Rx N-terminal domain-containing protein</fullName>
    </recommendedName>
</protein>
<dbReference type="Pfam" id="PF23598">
    <property type="entry name" value="LRR_14"/>
    <property type="match status" value="1"/>
</dbReference>
<keyword evidence="6" id="KW-0175">Coiled coil</keyword>
<dbReference type="InterPro" id="IPR027417">
    <property type="entry name" value="P-loop_NTPase"/>
</dbReference>
<evidence type="ECO:0000256" key="5">
    <source>
        <dbReference type="ARBA" id="ARBA00022821"/>
    </source>
</evidence>
<dbReference type="PANTHER" id="PTHR19338:SF48">
    <property type="entry name" value="OS12G0166600 PROTEIN"/>
    <property type="match status" value="1"/>
</dbReference>
<dbReference type="Gene3D" id="1.20.5.4130">
    <property type="match status" value="1"/>
</dbReference>
<dbReference type="Proteomes" id="UP000636709">
    <property type="component" value="Unassembled WGS sequence"/>
</dbReference>
<sequence length="922" mass="100941">METVAESLVANVRQVLGDEYRLLSGVGGEVTELRDDLATMNALLRMQSEADEGAVDHFIREWMKQLRELAYDVEDSVDIYKLRVKCCHGDGMAAWWFKMIHLGRTLTQRHRLAGDIHALHARAVAISERHARYGVNREALRCSATFAPAVLGQAALQLRAKSPYHNNQFVDIGGQAETFAKRLKEGTHDFKVFAVVGFGGVGKTTLAMEVCQRLTADFPYQAMPGRDLENLLKGIVQQAVGIDELGAYLSDKSLPPGLLASLAQELSPSGAAGSSPPELSGAIPSSRLELFTLPAVVAAMEDKAIDEGSIGGGWPRVAWGMPMEGRRGVALVEPGKLMYHGMSIVGGDVADALLVGTALTNVAACYHHLSRVLSGRKPSRTAMAQSGGGGDTERRKRGVEVPADLEGSHCQRGGEGHCRSGGGGETACGKVEECCQRGGEGRRRPGREAATSEVVRGAPARVELRRFGEEGAPPVWRDPPPARRGSRRRMSEEQPSTGDVVEAAGGRWIAEGLVSEKRGCTLTEVAETYLDELVSRNMVVRRFDEYLNFFNDFDRKMELYRVHDVLLEVMVSKSLESNFVSLLGEQYGGVLYDDRIRRLSIQESSSSLGIERGMEVKHVRSLSMFQLQEGHKLLENLDRFVLLRVLDLEGCWGVTDQHVLHACKLYLLRFLSFKSTQISKVPPQVKKLEHLQVLNLNDTCITDRGLSDNVTTLKKLERLLFILSSHPRAMNRKPSSPLRQRFLRPLLLLLPLLQICLPIAASSARNAGLLPAPSTHSCLQAGRRAPASTACSACPCGSRPDTRRDTELHFLDIGRPDLEDDPFTAPRATGAMLASIVGSALTLVRTAVVSRVLVWNRTRLRDVQPGLAVEVVEGAAPGRCATRATGMYMWAQLERHQLAEGVTGMAYRGIKIKNNDSIEGMT</sequence>
<dbReference type="OrthoDB" id="679826at2759"/>
<dbReference type="InterPro" id="IPR058922">
    <property type="entry name" value="WHD_DRP"/>
</dbReference>
<name>A0A835EGA7_9POAL</name>
<evidence type="ECO:0000313" key="12">
    <source>
        <dbReference type="Proteomes" id="UP000636709"/>
    </source>
</evidence>
<feature type="domain" description="Disease resistance R13L4/SHOC-2-like LRR" evidence="10">
    <location>
        <begin position="618"/>
        <end position="721"/>
    </location>
</feature>
<evidence type="ECO:0000259" key="10">
    <source>
        <dbReference type="Pfam" id="PF23598"/>
    </source>
</evidence>
<accession>A0A835EGA7</accession>
<dbReference type="Gene3D" id="3.80.10.10">
    <property type="entry name" value="Ribonuclease Inhibitor"/>
    <property type="match status" value="1"/>
</dbReference>
<evidence type="ECO:0000256" key="3">
    <source>
        <dbReference type="ARBA" id="ARBA00022737"/>
    </source>
</evidence>
<keyword evidence="4" id="KW-0547">Nucleotide-binding</keyword>
<dbReference type="Gene3D" id="3.40.50.300">
    <property type="entry name" value="P-loop containing nucleotide triphosphate hydrolases"/>
    <property type="match status" value="1"/>
</dbReference>
<feature type="domain" description="Disease resistance N-terminal" evidence="8">
    <location>
        <begin position="5"/>
        <end position="88"/>
    </location>
</feature>
<dbReference type="AlphaFoldDB" id="A0A835EGA7"/>
<evidence type="ECO:0000256" key="7">
    <source>
        <dbReference type="SAM" id="MobiDB-lite"/>
    </source>
</evidence>
<dbReference type="Pfam" id="PF18052">
    <property type="entry name" value="Rx_N"/>
    <property type="match status" value="1"/>
</dbReference>
<gene>
    <name evidence="11" type="ORF">HU200_043421</name>
</gene>
<evidence type="ECO:0000256" key="2">
    <source>
        <dbReference type="ARBA" id="ARBA00022614"/>
    </source>
</evidence>
<dbReference type="SUPFAM" id="SSF52058">
    <property type="entry name" value="L domain-like"/>
    <property type="match status" value="1"/>
</dbReference>
<dbReference type="InterPro" id="IPR055414">
    <property type="entry name" value="LRR_R13L4/SHOC2-like"/>
</dbReference>
<dbReference type="GO" id="GO:0006952">
    <property type="term" value="P:defense response"/>
    <property type="evidence" value="ECO:0007669"/>
    <property type="project" value="UniProtKB-KW"/>
</dbReference>
<organism evidence="11 12">
    <name type="scientific">Digitaria exilis</name>
    <dbReference type="NCBI Taxonomy" id="1010633"/>
    <lineage>
        <taxon>Eukaryota</taxon>
        <taxon>Viridiplantae</taxon>
        <taxon>Streptophyta</taxon>
        <taxon>Embryophyta</taxon>
        <taxon>Tracheophyta</taxon>
        <taxon>Spermatophyta</taxon>
        <taxon>Magnoliopsida</taxon>
        <taxon>Liliopsida</taxon>
        <taxon>Poales</taxon>
        <taxon>Poaceae</taxon>
        <taxon>PACMAD clade</taxon>
        <taxon>Panicoideae</taxon>
        <taxon>Panicodae</taxon>
        <taxon>Paniceae</taxon>
        <taxon>Anthephorinae</taxon>
        <taxon>Digitaria</taxon>
    </lineage>
</organism>
<comment type="similarity">
    <text evidence="1">Belongs to the disease resistance NB-LRR family.</text>
</comment>
<dbReference type="InterPro" id="IPR038005">
    <property type="entry name" value="RX-like_CC"/>
</dbReference>
<evidence type="ECO:0000256" key="1">
    <source>
        <dbReference type="ARBA" id="ARBA00008894"/>
    </source>
</evidence>
<dbReference type="GO" id="GO:0051707">
    <property type="term" value="P:response to other organism"/>
    <property type="evidence" value="ECO:0007669"/>
    <property type="project" value="UniProtKB-ARBA"/>
</dbReference>
<dbReference type="GO" id="GO:0000166">
    <property type="term" value="F:nucleotide binding"/>
    <property type="evidence" value="ECO:0007669"/>
    <property type="project" value="UniProtKB-KW"/>
</dbReference>
<dbReference type="PANTHER" id="PTHR19338">
    <property type="entry name" value="TRANSLOCASE OF INNER MITOCHONDRIAL MEMBRANE 13 HOMOLOG"/>
    <property type="match status" value="1"/>
</dbReference>
<comment type="caution">
    <text evidence="11">The sequence shown here is derived from an EMBL/GenBank/DDBJ whole genome shotgun (WGS) entry which is preliminary data.</text>
</comment>
<dbReference type="SUPFAM" id="SSF52540">
    <property type="entry name" value="P-loop containing nucleoside triphosphate hydrolases"/>
    <property type="match status" value="1"/>
</dbReference>
<feature type="region of interest" description="Disordered" evidence="7">
    <location>
        <begin position="377"/>
        <end position="396"/>
    </location>
</feature>
<keyword evidence="2" id="KW-0433">Leucine-rich repeat</keyword>
<dbReference type="Pfam" id="PF23559">
    <property type="entry name" value="WHD_DRP"/>
    <property type="match status" value="1"/>
</dbReference>
<keyword evidence="5" id="KW-0611">Plant defense</keyword>
<proteinExistence type="inferred from homology"/>
<keyword evidence="3" id="KW-0677">Repeat</keyword>
<evidence type="ECO:0008006" key="13">
    <source>
        <dbReference type="Google" id="ProtNLM"/>
    </source>
</evidence>
<reference evidence="11" key="1">
    <citation type="submission" date="2020-07" db="EMBL/GenBank/DDBJ databases">
        <title>Genome sequence and genetic diversity analysis of an under-domesticated orphan crop, white fonio (Digitaria exilis).</title>
        <authorList>
            <person name="Bennetzen J.L."/>
            <person name="Chen S."/>
            <person name="Ma X."/>
            <person name="Wang X."/>
            <person name="Yssel A.E.J."/>
            <person name="Chaluvadi S.R."/>
            <person name="Johnson M."/>
            <person name="Gangashetty P."/>
            <person name="Hamidou F."/>
            <person name="Sanogo M.D."/>
            <person name="Zwaenepoel A."/>
            <person name="Wallace J."/>
            <person name="Van De Peer Y."/>
            <person name="Van Deynze A."/>
        </authorList>
    </citation>
    <scope>NUCLEOTIDE SEQUENCE</scope>
    <source>
        <tissue evidence="11">Leaves</tissue>
    </source>
</reference>
<dbReference type="InterPro" id="IPR032675">
    <property type="entry name" value="LRR_dom_sf"/>
</dbReference>
<evidence type="ECO:0000259" key="9">
    <source>
        <dbReference type="Pfam" id="PF23559"/>
    </source>
</evidence>
<dbReference type="EMBL" id="JACEFO010002060">
    <property type="protein sequence ID" value="KAF8686810.1"/>
    <property type="molecule type" value="Genomic_DNA"/>
</dbReference>
<dbReference type="InterPro" id="IPR041118">
    <property type="entry name" value="Rx_N"/>
</dbReference>